<dbReference type="Gene3D" id="2.60.40.10">
    <property type="entry name" value="Immunoglobulins"/>
    <property type="match status" value="7"/>
</dbReference>
<dbReference type="Pfam" id="PF17963">
    <property type="entry name" value="Big_9"/>
    <property type="match status" value="2"/>
</dbReference>
<dbReference type="OrthoDB" id="472611at2"/>
<dbReference type="GO" id="GO:0016020">
    <property type="term" value="C:membrane"/>
    <property type="evidence" value="ECO:0007669"/>
    <property type="project" value="InterPro"/>
</dbReference>
<protein>
    <recommendedName>
        <fullName evidence="3">Teneurin-like YD-shell domain-containing protein</fullName>
    </recommendedName>
</protein>
<dbReference type="NCBIfam" id="TIGR03696">
    <property type="entry name" value="Rhs_assc_core"/>
    <property type="match status" value="1"/>
</dbReference>
<dbReference type="STRING" id="128403.WA1_39915"/>
<dbReference type="Gene3D" id="2.60.120.380">
    <property type="match status" value="1"/>
</dbReference>
<proteinExistence type="predicted"/>
<organism evidence="4 5">
    <name type="scientific">Scytonema hofmannii PCC 7110</name>
    <dbReference type="NCBI Taxonomy" id="128403"/>
    <lineage>
        <taxon>Bacteria</taxon>
        <taxon>Bacillati</taxon>
        <taxon>Cyanobacteriota</taxon>
        <taxon>Cyanophyceae</taxon>
        <taxon>Nostocales</taxon>
        <taxon>Scytonemataceae</taxon>
        <taxon>Scytonema</taxon>
    </lineage>
</organism>
<dbReference type="NCBIfam" id="TIGR01643">
    <property type="entry name" value="YD_repeat_2x"/>
    <property type="match status" value="14"/>
</dbReference>
<dbReference type="InterPro" id="IPR022385">
    <property type="entry name" value="Rhs_assc_core"/>
</dbReference>
<dbReference type="SUPFAM" id="SSF49313">
    <property type="entry name" value="Cadherin-like"/>
    <property type="match status" value="7"/>
</dbReference>
<feature type="compositionally biased region" description="Basic and acidic residues" evidence="2">
    <location>
        <begin position="2187"/>
        <end position="2196"/>
    </location>
</feature>
<accession>A0A139WZ37</accession>
<sequence length="3184" mass="350001">MQGNGAVGTDYKLRIVTPEFVTTPLTLNQKVNGNISKLGENDTYTFSGTVSQQLYFDALNTNDPNFTVRLYTPSGLELYNGSIQNDRGPDTVINYFGIFPGFTLTETGTYRLVVDGNREATGDYNFRVLNYSDAFELTFENNATQLTTGSFGSDRKETDIYRFSGTQGQSIYIDNIGGSYDDYWTLYGPGGQVVTGDWLMDAPRAMFIDDVTGKIIWSSPEVGTHQVTVRVEDGRGGVDTQTIDLAIGDTVPGTVKGTVYADIDSDGKRDLTNPNNMTPDNQVVIGETFKDIYTAYNLGTPNGVPHMLGGMTFKRNADGTVDFNTILIGGAADSCGGVIMELKVQRGDGGHIIGFDDDDDPTTPYVANYYAYAPYIDAGLVYYTSSHKLLVSSVKGSLRGLQEVPFGLPGALQLKSTGANNTFSTVNYSPDGSITSIEIETTIGDRPGGFVYMPVTAPKFENGASLLLAEWNNDSINAYEVDSEGNPIASTKQLFIGNYDGASGAVVDPVTGDLLFNAMGGENNVMVVRSLGKPGANESGLANWLVYVDADADGMRDTDELFTYTDAQGNYSLTLAPGTYRIAQEVQPGWTQTAPIQPNYWSVTIAASEQKFSVDFGNTNSVLSGENVAPEFTSTPVTSVRVGEKLLYRATAVDLNADELTFELVLKPEGMAVAPNGTISWRPSHDQVGKHQVIVRVNDGKGGINLQAFEVEVLQGNRTPVFTSIAPDIAHVRETKLFSYQAKALDLDGDSITYSLVVDAPNTPVGLSINPTTGQVEWTPNAAQMGGSLNPGYTEGVEPWQILIRATDGQGGEAFQSLNVIVDPLMTDPTDPTTTINRAPVMTSTPRTSTRLGNSYLYKIEATDPDGDAISYSLLSKPEGMTISDGAIVWTPTPNQFGNNSVLLRVSDSQAIVEQSFTINVSNLAINRAPSIISTPNTLTNLEKEYQYNLRGTDPDGDLLLWSLTAAPDGMVVDSQTGALRWNPTSTQIGEHTVAVQLTDALGGYTTQEFTLEVTGINAPPTIVSNPVTRAAFNQPYSYTVVASDPENDVLSFNLGKTPSGMTIDDHGVIQWTPQGTQVGSHSVEVFVTDALGATSTQTYTIVVSETAINNAPVITSTPVFKASVGSAYNYQVVAQDFDAGDTLVYQLLSKPDGINIEINPTTGLLTWNNPIAGSYQIVVGAADTHGEGAAQGFTLTARANNIPLIQSHPVLSATPLSTYAYDVKATDADGDKLSYALDTASLDKGITLDNLGRLRWTPNTSNVGSHHVVLTVGDGNGGVQQQEYDLSVTADTIAPVVRLIANYDLVNLGETVIFQARATDNMKVAGLKLLINDTSVVLDGNGMARFTPTTALTIRAVAVATDTAGNFGQATFDVAAIDTSDVNAPVVSLNLGTYAGSLVTAPIDIKGSLSDDGQLDYYKLLVAPVVGGEFKEILFVDNPNAIADSVLGKFDPSLLQNDSYILRLEVADNGGNISYSEEVVDVAGDLKLGNFRLSFTDLSIPVTGIPITLTRTYDTLTSGMTDDFGYGWRMEFRDTDLRTSLRPPSEEDQLIGYQSAFKDGTRVYITLPGGKREAFTFKPTIDPVFKYLATASADIDSDPYVYKPAFVGVMGVTSTLTVKDARILHKAGSKEYVGLNGGVPYNPADVNFGSIYVLTTKEGIVYEIDAQTGDLLNITDTNSNKLTYSDAGIVSSTGQQITFERDALGRIAAVKDPMGELIRYEYDAQGDLMSVTDREDNTTRLEYNQQRQHYLDKIIDPLGRTGVRNEYGEDGRLKKIVDVNGLPVEMTYDLDASEQKVTDQLGNVTTYVYDTRGNVVTEIDALGKITKRKYNDDNDVLERTVISDRSGSDGFTKKYTYDNFGNMLTESDPIGNVTYYTYGQYSRLLTEVDPLGNATTYTYSSKGRLRSMTDAAGNITKYGYDLKGNLTEIVDVNGNTTQFRYDTVGNIESAIDAQGNEIIYTYNANGKRLSETQTVTTSQGLQKLVSELTYDREGRVTSVKDPLQNVTKYEFDNNGNQTAVINARHNQTEYRYNSKGQIVETISPDNTENNSLDNPRTITIYDEGGRSRATIDQNGEVTHYEYDALGRVTKIIYPSATENTLAQLIAAIAPGETLDSIDWTLVVYPKDSPAYLVNNPYSSTEYYQDGLVKAEIDERGNRTEYRYNALGQLIETISPDKTPQNLSDNPRTRHEYDSSRRLISTTDALGRTTTFVYDQLGRLKQTNYSNGTSTTTTFDANGRVIARTDKAGQTTKYKYNSVGKLIETIYPDDTIGSDEDNPKTHNEYDEIGRKIAFIDERGNRTKYEYDQAGRQTLIRDALHNETKYTYDEVGNQLTKTDALNHTTSYVYDEQERLVKTHFADRTSTTTVYDNSNQVIAKTDQDNQTTQYEYDSRGRLTAVIDARQQRTEYGYDLTGNLVSTKDANGHITTYEYDERNRRVATVLPLLQRSETTYDAVGNVVKEKDFNQNTINYTYDDNNRVIAKEFFDGTSVNYTYTKTGQVETVTDSRGTTSYKYDLLNRLISRTDPNSPSLDTGATIEYEYDIAGNRTSVKTKAGTIKHTYDELNRLRTVTKDTDTTTYFYDAVGNLWRTKLSNNIVETRQYDQLNRLVSLKNALTNPGSGEETIISSYDYTLNPVGYRLEVEEHNGRKVKYEYDELYRLLSEKITDPSDSVNNSRIISYTYDNVGNRLRSNDSVEGLTTYYYNNNDLLLDETQLKNGETVYTYNYTYDNNGNMISRVKDGNSEIIYTWDFENRLIGVNNLLDGKPVDYVYDAKGIRVSSTSDGITTNYLVDTNLPHAQAVAEYDSSGNLKTSYLYGHDLISQTKDGQQSFYLVDGLGSTRVLTDGQASITDTYTYDAFGKLIGSSGSTDNNYLFAGEQYDEDLEQYYLRQRYYDPNTGRFTRRDVYEGRLEEPLTLHKYLYANGNPANLIDPSGLNAILAMSPDASWGIAIVTTIIAVLTAVRMIEIGIELGSYIPETLKGIGDDPRLEVSDNTARKPDSELLQKLTGRLGGFAGDPQLEVSNTETFPSIPLSLSEYLENYVYSIYSDPGIDPEDYELDREAKDIAKKIYDDVARTHRTVAVGRIEGSEAKVVANSFGEFTDYQETLLRKDGYIVYEEKKGSYAKPDNHAERRLIRLQKSTGQKIEAIGVSHPAGICSSCWTEMQTEGIRRGSKLKPDKPSK</sequence>
<keyword evidence="5" id="KW-1185">Reference proteome</keyword>
<dbReference type="Pfam" id="PF05593">
    <property type="entry name" value="RHS_repeat"/>
    <property type="match status" value="6"/>
</dbReference>
<feature type="region of interest" description="Disordered" evidence="2">
    <location>
        <begin position="2176"/>
        <end position="2196"/>
    </location>
</feature>
<dbReference type="InterPro" id="IPR015919">
    <property type="entry name" value="Cadherin-like_sf"/>
</dbReference>
<dbReference type="Pfam" id="PF05345">
    <property type="entry name" value="He_PIG"/>
    <property type="match status" value="5"/>
</dbReference>
<feature type="domain" description="Teneurin-like YD-shell" evidence="3">
    <location>
        <begin position="2371"/>
        <end position="2523"/>
    </location>
</feature>
<dbReference type="EMBL" id="ANNX02000046">
    <property type="protein sequence ID" value="KYC37632.1"/>
    <property type="molecule type" value="Genomic_DNA"/>
</dbReference>
<dbReference type="InterPro" id="IPR056823">
    <property type="entry name" value="TEN-like_YD-shell"/>
</dbReference>
<dbReference type="Gene3D" id="2.180.10.10">
    <property type="entry name" value="RHS repeat-associated core"/>
    <property type="match status" value="6"/>
</dbReference>
<dbReference type="RefSeq" id="WP_066613179.1">
    <property type="nucleotide sequence ID" value="NZ_KQ976354.1"/>
</dbReference>
<reference evidence="4 5" key="1">
    <citation type="journal article" date="2013" name="Genome Biol. Evol.">
        <title>Genomes of Stigonematalean cyanobacteria (subsection V) and the evolution of oxygenic photosynthesis from prokaryotes to plastids.</title>
        <authorList>
            <person name="Dagan T."/>
            <person name="Roettger M."/>
            <person name="Stucken K."/>
            <person name="Landan G."/>
            <person name="Koch R."/>
            <person name="Major P."/>
            <person name="Gould S.B."/>
            <person name="Goremykin V.V."/>
            <person name="Rippka R."/>
            <person name="Tandeau de Marsac N."/>
            <person name="Gugger M."/>
            <person name="Lockhart P.J."/>
            <person name="Allen J.F."/>
            <person name="Brune I."/>
            <person name="Maus I."/>
            <person name="Puhler A."/>
            <person name="Martin W.F."/>
        </authorList>
    </citation>
    <scope>NUCLEOTIDE SEQUENCE [LARGE SCALE GENOMIC DNA]</scope>
    <source>
        <strain evidence="4 5">PCC 7110</strain>
    </source>
</reference>
<gene>
    <name evidence="4" type="ORF">WA1_39915</name>
</gene>
<dbReference type="SUPFAM" id="SSF117074">
    <property type="entry name" value="Hypothetical protein PA1324"/>
    <property type="match status" value="1"/>
</dbReference>
<dbReference type="PANTHER" id="PTHR32305:SF15">
    <property type="entry name" value="PROTEIN RHSA-RELATED"/>
    <property type="match status" value="1"/>
</dbReference>
<evidence type="ECO:0000259" key="3">
    <source>
        <dbReference type="Pfam" id="PF25023"/>
    </source>
</evidence>
<comment type="caution">
    <text evidence="4">The sequence shown here is derived from an EMBL/GenBank/DDBJ whole genome shotgun (WGS) entry which is preliminary data.</text>
</comment>
<evidence type="ECO:0000313" key="4">
    <source>
        <dbReference type="EMBL" id="KYC37632.1"/>
    </source>
</evidence>
<keyword evidence="1" id="KW-0677">Repeat</keyword>
<name>A0A139WZ37_9CYAN</name>
<feature type="compositionally biased region" description="Polar residues" evidence="2">
    <location>
        <begin position="2176"/>
        <end position="2186"/>
    </location>
</feature>
<evidence type="ECO:0000256" key="2">
    <source>
        <dbReference type="SAM" id="MobiDB-lite"/>
    </source>
</evidence>
<dbReference type="CDD" id="cd11304">
    <property type="entry name" value="Cadherin_repeat"/>
    <property type="match status" value="1"/>
</dbReference>
<dbReference type="Proteomes" id="UP000076925">
    <property type="component" value="Unassembled WGS sequence"/>
</dbReference>
<dbReference type="InterPro" id="IPR050708">
    <property type="entry name" value="T6SS_VgrG/RHS"/>
</dbReference>
<dbReference type="InterPro" id="IPR013783">
    <property type="entry name" value="Ig-like_fold"/>
</dbReference>
<dbReference type="InterPro" id="IPR006530">
    <property type="entry name" value="YD"/>
</dbReference>
<dbReference type="InterPro" id="IPR031325">
    <property type="entry name" value="RHS_repeat"/>
</dbReference>
<dbReference type="Pfam" id="PF25023">
    <property type="entry name" value="TEN_YD-shell"/>
    <property type="match status" value="3"/>
</dbReference>
<dbReference type="PANTHER" id="PTHR32305">
    <property type="match status" value="1"/>
</dbReference>
<evidence type="ECO:0000256" key="1">
    <source>
        <dbReference type="ARBA" id="ARBA00022737"/>
    </source>
</evidence>
<feature type="domain" description="Teneurin-like YD-shell" evidence="3">
    <location>
        <begin position="2187"/>
        <end position="2356"/>
    </location>
</feature>
<evidence type="ECO:0000313" key="5">
    <source>
        <dbReference type="Proteomes" id="UP000076925"/>
    </source>
</evidence>
<feature type="domain" description="Teneurin-like YD-shell" evidence="3">
    <location>
        <begin position="2595"/>
        <end position="2928"/>
    </location>
</feature>
<dbReference type="GO" id="GO:0005509">
    <property type="term" value="F:calcium ion binding"/>
    <property type="evidence" value="ECO:0007669"/>
    <property type="project" value="InterPro"/>
</dbReference>